<keyword evidence="4" id="KW-0547">Nucleotide-binding</keyword>
<proteinExistence type="inferred from homology"/>
<keyword evidence="3" id="KW-0479">Metal-binding</keyword>
<dbReference type="InterPro" id="IPR006483">
    <property type="entry name" value="CRISPR-assoc_Cas3_HD"/>
</dbReference>
<evidence type="ECO:0000256" key="6">
    <source>
        <dbReference type="ARBA" id="ARBA00022806"/>
    </source>
</evidence>
<dbReference type="InterPro" id="IPR038257">
    <property type="entry name" value="CRISPR-assoc_Cas3_HD_sf"/>
</dbReference>
<evidence type="ECO:0000256" key="1">
    <source>
        <dbReference type="ARBA" id="ARBA00006847"/>
    </source>
</evidence>
<evidence type="ECO:0000313" key="11">
    <source>
        <dbReference type="Proteomes" id="UP000676194"/>
    </source>
</evidence>
<comment type="similarity">
    <text evidence="2">In the central section; belongs to the CRISPR-associated helicase Cas3 family.</text>
</comment>
<evidence type="ECO:0000313" key="10">
    <source>
        <dbReference type="EMBL" id="QVL30003.1"/>
    </source>
</evidence>
<dbReference type="EMBL" id="CP074694">
    <property type="protein sequence ID" value="QVL30003.1"/>
    <property type="molecule type" value="Genomic_DNA"/>
</dbReference>
<keyword evidence="8" id="KW-0051">Antiviral defense</keyword>
<dbReference type="GO" id="GO:0046872">
    <property type="term" value="F:metal ion binding"/>
    <property type="evidence" value="ECO:0007669"/>
    <property type="project" value="UniProtKB-KW"/>
</dbReference>
<evidence type="ECO:0000256" key="2">
    <source>
        <dbReference type="ARBA" id="ARBA00009046"/>
    </source>
</evidence>
<dbReference type="Gene3D" id="3.40.50.300">
    <property type="entry name" value="P-loop containing nucleotide triphosphate hydrolases"/>
    <property type="match status" value="2"/>
</dbReference>
<dbReference type="InterPro" id="IPR054712">
    <property type="entry name" value="Cas3-like_dom"/>
</dbReference>
<dbReference type="InterPro" id="IPR001650">
    <property type="entry name" value="Helicase_C-like"/>
</dbReference>
<evidence type="ECO:0000256" key="4">
    <source>
        <dbReference type="ARBA" id="ARBA00022741"/>
    </source>
</evidence>
<comment type="similarity">
    <text evidence="1">In the N-terminal section; belongs to the CRISPR-associated nuclease Cas3-HD family.</text>
</comment>
<sequence length="854" mass="96961">MKFEESFHALTGNAPFPWQVALFDKFKEGAFPASCNLPTGLGKTSVLAIWLLAFKENPTHVPRRLVYVVNRRTVVDQTTNEAEKLKENCSKVGITELAISTLRGQFADNREWSADPSRPAIICGTVDMIGSRLLFSGYGIGFKAKPLHAGFLGQDVLLVHDEAHLEPAFQELLIAIEKEQRRCNEFQKFHVVELSATSRAGGEVFGLTKEELNVPKSIPKAPIEPEQETPLQVVHRRMKAKKGIKFHPFAKDQLARKIDELIETQWKDSGKAILIFVRAVADVEKIEKLLSERNKKVEHKPVQVLTGTLRGLERDRLAENDAIFARFLAKPKVTPQVGTVYFICTSAGEVGVDLSADHLISDLTPLDSMMQRFGRVNRRGLGEANIDIFYEAEPDPKKEDDAFERARWKTKAILERLPVCDWSADRREAAPIELRVLNLTKEERKAAFTPEPTILPVTDILFDAWSLTTIKEKMPGRPPVEPYLHGLPTEWQPPEAHVAWRIEVGEITGKMLEEYAPADLLEDYPLKPHELLKDNASRIFERLKRLKVDATTPVWILSEDDSVKPLTLGDLIKGDKEYLNYKTILLPPSAGGFASGMLASESTTANDVADECYDVKNLQIRKRIFNEKEAPEEMKLEREIVFREGEDKDGEPIKIWYWYVRPQSTDSPNARATKEYFLQPHLDDAKQAAEQFVDNLKMPEPLRTAVVVAAQFHDIGKRRKVWQNSLGNIGYPKFEWAKSGRKMAALELNRYRHEFGSVLDVTSHFEFQKLDEAIKELVFHLIAAHHGRARPHFPVDEAFDPEPKGRNVEVVIKEVPRRFARLQRKYGRWGLAFLESLVRAADIQASKKAEGNDK</sequence>
<dbReference type="InterPro" id="IPR006935">
    <property type="entry name" value="Helicase/UvrB_N"/>
</dbReference>
<keyword evidence="5" id="KW-0378">Hydrolase</keyword>
<dbReference type="KEGG" id="tsph:KIH39_14130"/>
<dbReference type="SMART" id="SM00487">
    <property type="entry name" value="DEXDc"/>
    <property type="match status" value="1"/>
</dbReference>
<dbReference type="GO" id="GO:0004386">
    <property type="term" value="F:helicase activity"/>
    <property type="evidence" value="ECO:0007669"/>
    <property type="project" value="UniProtKB-KW"/>
</dbReference>
<dbReference type="NCBIfam" id="TIGR02621">
    <property type="entry name" value="cas3_GSU0051"/>
    <property type="match status" value="1"/>
</dbReference>
<name>A0A8E6B3R7_9BACT</name>
<dbReference type="AlphaFoldDB" id="A0A8E6B3R7"/>
<accession>A0A8E6B3R7</accession>
<gene>
    <name evidence="10" type="primary">cas3u</name>
    <name evidence="10" type="ORF">KIH39_14130</name>
</gene>
<evidence type="ECO:0000259" key="9">
    <source>
        <dbReference type="PROSITE" id="PS51643"/>
    </source>
</evidence>
<organism evidence="10 11">
    <name type="scientific">Telmatocola sphagniphila</name>
    <dbReference type="NCBI Taxonomy" id="1123043"/>
    <lineage>
        <taxon>Bacteria</taxon>
        <taxon>Pseudomonadati</taxon>
        <taxon>Planctomycetota</taxon>
        <taxon>Planctomycetia</taxon>
        <taxon>Gemmatales</taxon>
        <taxon>Gemmataceae</taxon>
    </lineage>
</organism>
<keyword evidence="7" id="KW-0067">ATP-binding</keyword>
<protein>
    <submittedName>
        <fullName evidence="10">Type I-U CRISPR-associated helicase/endonuclease Cas3</fullName>
    </submittedName>
</protein>
<dbReference type="GO" id="GO:0005524">
    <property type="term" value="F:ATP binding"/>
    <property type="evidence" value="ECO:0007669"/>
    <property type="project" value="UniProtKB-KW"/>
</dbReference>
<dbReference type="RefSeq" id="WP_213493885.1">
    <property type="nucleotide sequence ID" value="NZ_CP074694.1"/>
</dbReference>
<evidence type="ECO:0000256" key="5">
    <source>
        <dbReference type="ARBA" id="ARBA00022801"/>
    </source>
</evidence>
<dbReference type="GO" id="GO:0003677">
    <property type="term" value="F:DNA binding"/>
    <property type="evidence" value="ECO:0007669"/>
    <property type="project" value="InterPro"/>
</dbReference>
<dbReference type="PROSITE" id="PS51643">
    <property type="entry name" value="HD_CAS3"/>
    <property type="match status" value="1"/>
</dbReference>
<dbReference type="Pfam" id="PF04851">
    <property type="entry name" value="ResIII"/>
    <property type="match status" value="1"/>
</dbReference>
<dbReference type="Proteomes" id="UP000676194">
    <property type="component" value="Chromosome"/>
</dbReference>
<feature type="domain" description="HD Cas3-type" evidence="9">
    <location>
        <begin position="671"/>
        <end position="845"/>
    </location>
</feature>
<dbReference type="InterPro" id="IPR013444">
    <property type="entry name" value="Helicase_Cas3_CRISPR-ass_Anaes"/>
</dbReference>
<keyword evidence="11" id="KW-1185">Reference proteome</keyword>
<dbReference type="GO" id="GO:0051607">
    <property type="term" value="P:defense response to virus"/>
    <property type="evidence" value="ECO:0007669"/>
    <property type="project" value="UniProtKB-KW"/>
</dbReference>
<evidence type="ECO:0000256" key="8">
    <source>
        <dbReference type="ARBA" id="ARBA00023118"/>
    </source>
</evidence>
<evidence type="ECO:0000256" key="3">
    <source>
        <dbReference type="ARBA" id="ARBA00022723"/>
    </source>
</evidence>
<dbReference type="SMART" id="SM00490">
    <property type="entry name" value="HELICc"/>
    <property type="match status" value="1"/>
</dbReference>
<dbReference type="InterPro" id="IPR027417">
    <property type="entry name" value="P-loop_NTPase"/>
</dbReference>
<dbReference type="Pfam" id="PF22590">
    <property type="entry name" value="Cas3-like_C_2"/>
    <property type="match status" value="1"/>
</dbReference>
<dbReference type="InterPro" id="IPR014001">
    <property type="entry name" value="Helicase_ATP-bd"/>
</dbReference>
<dbReference type="GO" id="GO:0016787">
    <property type="term" value="F:hydrolase activity"/>
    <property type="evidence" value="ECO:0007669"/>
    <property type="project" value="UniProtKB-KW"/>
</dbReference>
<dbReference type="Gene3D" id="1.10.3210.30">
    <property type="match status" value="1"/>
</dbReference>
<dbReference type="SUPFAM" id="SSF52540">
    <property type="entry name" value="P-loop containing nucleoside triphosphate hydrolases"/>
    <property type="match status" value="1"/>
</dbReference>
<evidence type="ECO:0000256" key="7">
    <source>
        <dbReference type="ARBA" id="ARBA00022840"/>
    </source>
</evidence>
<reference evidence="10" key="1">
    <citation type="submission" date="2021-05" db="EMBL/GenBank/DDBJ databases">
        <title>Complete genome sequence of the cellulolytic planctomycete Telmatocola sphagniphila SP2T and characterization of the first cellulase from planctomycetes.</title>
        <authorList>
            <person name="Rakitin A.L."/>
            <person name="Beletsky A.V."/>
            <person name="Naumoff D.G."/>
            <person name="Kulichevskaya I.S."/>
            <person name="Mardanov A.V."/>
            <person name="Ravin N.V."/>
            <person name="Dedysh S.N."/>
        </authorList>
    </citation>
    <scope>NUCLEOTIDE SEQUENCE</scope>
    <source>
        <strain evidence="10">SP2T</strain>
    </source>
</reference>
<keyword evidence="6" id="KW-0347">Helicase</keyword>